<evidence type="ECO:0008006" key="4">
    <source>
        <dbReference type="Google" id="ProtNLM"/>
    </source>
</evidence>
<dbReference type="Proteomes" id="UP000659630">
    <property type="component" value="Unassembled WGS sequence"/>
</dbReference>
<keyword evidence="3" id="KW-1185">Reference proteome</keyword>
<accession>A0A923I818</accession>
<organism evidence="2 3">
    <name type="scientific">Anaerofilum hominis</name>
    <dbReference type="NCBI Taxonomy" id="2763016"/>
    <lineage>
        <taxon>Bacteria</taxon>
        <taxon>Bacillati</taxon>
        <taxon>Bacillota</taxon>
        <taxon>Clostridia</taxon>
        <taxon>Eubacteriales</taxon>
        <taxon>Oscillospiraceae</taxon>
        <taxon>Anaerofilum</taxon>
    </lineage>
</organism>
<reference evidence="2" key="1">
    <citation type="submission" date="2020-08" db="EMBL/GenBank/DDBJ databases">
        <title>Genome public.</title>
        <authorList>
            <person name="Liu C."/>
            <person name="Sun Q."/>
        </authorList>
    </citation>
    <scope>NUCLEOTIDE SEQUENCE</scope>
    <source>
        <strain evidence="2">BX8</strain>
    </source>
</reference>
<dbReference type="EMBL" id="JACONZ010000002">
    <property type="protein sequence ID" value="MBC5581539.1"/>
    <property type="molecule type" value="Genomic_DNA"/>
</dbReference>
<gene>
    <name evidence="2" type="ORF">H8S23_08445</name>
</gene>
<name>A0A923I818_9FIRM</name>
<dbReference type="PROSITE" id="PS51257">
    <property type="entry name" value="PROKAR_LIPOPROTEIN"/>
    <property type="match status" value="1"/>
</dbReference>
<evidence type="ECO:0000313" key="2">
    <source>
        <dbReference type="EMBL" id="MBC5581539.1"/>
    </source>
</evidence>
<keyword evidence="1" id="KW-0732">Signal</keyword>
<evidence type="ECO:0000256" key="1">
    <source>
        <dbReference type="SAM" id="SignalP"/>
    </source>
</evidence>
<evidence type="ECO:0000313" key="3">
    <source>
        <dbReference type="Proteomes" id="UP000659630"/>
    </source>
</evidence>
<feature type="signal peptide" evidence="1">
    <location>
        <begin position="1"/>
        <end position="26"/>
    </location>
</feature>
<protein>
    <recommendedName>
        <fullName evidence="4">Lipoprotein</fullName>
    </recommendedName>
</protein>
<dbReference type="AlphaFoldDB" id="A0A923I818"/>
<feature type="chain" id="PRO_5037462156" description="Lipoprotein" evidence="1">
    <location>
        <begin position="27"/>
        <end position="133"/>
    </location>
</feature>
<comment type="caution">
    <text evidence="2">The sequence shown here is derived from an EMBL/GenBank/DDBJ whole genome shotgun (WGS) entry which is preliminary data.</text>
</comment>
<sequence length="133" mass="14395">MKKQIAFVLVLVLALSAVGCGRQVQAGDVAGKSYVYEKEGFGGDFTITIGEDGSFQYYEGLLSSYIGNGTWQLDEDVLILTEDAQAGRDAVNRFKVRGGALVFQEENSGNFLYVKVADGERFAETDAPGPDRP</sequence>
<dbReference type="RefSeq" id="WP_186887883.1">
    <property type="nucleotide sequence ID" value="NZ_JACONZ010000002.1"/>
</dbReference>
<proteinExistence type="predicted"/>